<gene>
    <name evidence="14" type="primary">rnhB</name>
    <name evidence="18" type="ORF">Q361_10313</name>
</gene>
<feature type="binding site" evidence="14 15">
    <location>
        <position position="119"/>
    </location>
    <ligand>
        <name>a divalent metal cation</name>
        <dbReference type="ChEBI" id="CHEBI:60240"/>
    </ligand>
</feature>
<protein>
    <recommendedName>
        <fullName evidence="7 14">Ribonuclease HII</fullName>
        <shortName evidence="14">RNase HII</shortName>
        <ecNumber evidence="6 14">3.1.26.4</ecNumber>
    </recommendedName>
</protein>
<dbReference type="InterPro" id="IPR024567">
    <property type="entry name" value="RNase_HII/HIII_dom"/>
</dbReference>
<evidence type="ECO:0000256" key="14">
    <source>
        <dbReference type="HAMAP-Rule" id="MF_00052"/>
    </source>
</evidence>
<dbReference type="Pfam" id="PF01351">
    <property type="entry name" value="RNase_HII"/>
    <property type="match status" value="1"/>
</dbReference>
<evidence type="ECO:0000256" key="8">
    <source>
        <dbReference type="ARBA" id="ARBA00022490"/>
    </source>
</evidence>
<comment type="cofactor">
    <cofactor evidence="14 15">
        <name>Mn(2+)</name>
        <dbReference type="ChEBI" id="CHEBI:29035"/>
    </cofactor>
    <cofactor evidence="14 15">
        <name>Mg(2+)</name>
        <dbReference type="ChEBI" id="CHEBI:18420"/>
    </cofactor>
    <text evidence="14 15">Manganese or magnesium. Binds 1 divalent metal ion per monomer in the absence of substrate. May bind a second metal ion after substrate binding.</text>
</comment>
<comment type="subcellular location">
    <subcellularLocation>
        <location evidence="4 14">Cytoplasm</location>
    </subcellularLocation>
</comment>
<dbReference type="GO" id="GO:0003723">
    <property type="term" value="F:RNA binding"/>
    <property type="evidence" value="ECO:0007669"/>
    <property type="project" value="UniProtKB-UniRule"/>
</dbReference>
<dbReference type="EC" id="3.1.26.4" evidence="6 14"/>
<dbReference type="InterPro" id="IPR012337">
    <property type="entry name" value="RNaseH-like_sf"/>
</dbReference>
<name>A0A2S4N9Z5_9FLAO</name>
<comment type="caution">
    <text evidence="18">The sequence shown here is derived from an EMBL/GenBank/DDBJ whole genome shotgun (WGS) entry which is preliminary data.</text>
</comment>
<comment type="cofactor">
    <cofactor evidence="2">
        <name>Mg(2+)</name>
        <dbReference type="ChEBI" id="CHEBI:18420"/>
    </cofactor>
</comment>
<proteinExistence type="inferred from homology"/>
<evidence type="ECO:0000313" key="18">
    <source>
        <dbReference type="EMBL" id="POS02507.1"/>
    </source>
</evidence>
<dbReference type="GO" id="GO:0032299">
    <property type="term" value="C:ribonuclease H2 complex"/>
    <property type="evidence" value="ECO:0007669"/>
    <property type="project" value="TreeGrafter"/>
</dbReference>
<evidence type="ECO:0000256" key="13">
    <source>
        <dbReference type="ARBA" id="ARBA00023211"/>
    </source>
</evidence>
<evidence type="ECO:0000256" key="3">
    <source>
        <dbReference type="ARBA" id="ARBA00004065"/>
    </source>
</evidence>
<dbReference type="GO" id="GO:0006298">
    <property type="term" value="P:mismatch repair"/>
    <property type="evidence" value="ECO:0007669"/>
    <property type="project" value="TreeGrafter"/>
</dbReference>
<reference evidence="18 19" key="1">
    <citation type="submission" date="2018-01" db="EMBL/GenBank/DDBJ databases">
        <title>Genomic Encyclopedia of Type Strains, Phase I: the one thousand microbial genomes (KMG-I) project.</title>
        <authorList>
            <person name="Goeker M."/>
        </authorList>
    </citation>
    <scope>NUCLEOTIDE SEQUENCE [LARGE SCALE GENOMIC DNA]</scope>
    <source>
        <strain evidence="18 19">DSM 17960</strain>
    </source>
</reference>
<dbReference type="PROSITE" id="PS51975">
    <property type="entry name" value="RNASE_H_2"/>
    <property type="match status" value="1"/>
</dbReference>
<comment type="catalytic activity">
    <reaction evidence="1 14 15 16">
        <text>Endonucleolytic cleavage to 5'-phosphomonoester.</text>
        <dbReference type="EC" id="3.1.26.4"/>
    </reaction>
</comment>
<dbReference type="InterPro" id="IPR022898">
    <property type="entry name" value="RNase_HII"/>
</dbReference>
<evidence type="ECO:0000256" key="12">
    <source>
        <dbReference type="ARBA" id="ARBA00022801"/>
    </source>
</evidence>
<evidence type="ECO:0000256" key="10">
    <source>
        <dbReference type="ARBA" id="ARBA00022723"/>
    </source>
</evidence>
<feature type="binding site" evidence="14 15">
    <location>
        <position position="17"/>
    </location>
    <ligand>
        <name>a divalent metal cation</name>
        <dbReference type="ChEBI" id="CHEBI:60240"/>
    </ligand>
</feature>
<evidence type="ECO:0000256" key="7">
    <source>
        <dbReference type="ARBA" id="ARBA00019179"/>
    </source>
</evidence>
<evidence type="ECO:0000256" key="5">
    <source>
        <dbReference type="ARBA" id="ARBA00007383"/>
    </source>
</evidence>
<dbReference type="PANTHER" id="PTHR10954:SF18">
    <property type="entry name" value="RIBONUCLEASE HII"/>
    <property type="match status" value="1"/>
</dbReference>
<keyword evidence="8 14" id="KW-0963">Cytoplasm</keyword>
<dbReference type="HAMAP" id="MF_00052_B">
    <property type="entry name" value="RNase_HII_B"/>
    <property type="match status" value="1"/>
</dbReference>
<dbReference type="GO" id="GO:0030145">
    <property type="term" value="F:manganese ion binding"/>
    <property type="evidence" value="ECO:0007669"/>
    <property type="project" value="UniProtKB-UniRule"/>
</dbReference>
<keyword evidence="19" id="KW-1185">Reference proteome</keyword>
<dbReference type="AlphaFoldDB" id="A0A2S4N9Z5"/>
<evidence type="ECO:0000256" key="1">
    <source>
        <dbReference type="ARBA" id="ARBA00000077"/>
    </source>
</evidence>
<dbReference type="RefSeq" id="WP_103725170.1">
    <property type="nucleotide sequence ID" value="NZ_PQNY01000003.1"/>
</dbReference>
<dbReference type="CDD" id="cd07182">
    <property type="entry name" value="RNase_HII_bacteria_HII_like"/>
    <property type="match status" value="1"/>
</dbReference>
<dbReference type="Gene3D" id="3.30.420.10">
    <property type="entry name" value="Ribonuclease H-like superfamily/Ribonuclease H"/>
    <property type="match status" value="1"/>
</dbReference>
<accession>A0A2S4N9Z5</accession>
<comment type="function">
    <text evidence="3 14 16">Endonuclease that specifically degrades the RNA of RNA-DNA hybrids.</text>
</comment>
<keyword evidence="10 14" id="KW-0479">Metal-binding</keyword>
<dbReference type="GO" id="GO:0004523">
    <property type="term" value="F:RNA-DNA hybrid ribonuclease activity"/>
    <property type="evidence" value="ECO:0007669"/>
    <property type="project" value="UniProtKB-UniRule"/>
</dbReference>
<feature type="domain" description="RNase H type-2" evidence="17">
    <location>
        <begin position="10"/>
        <end position="231"/>
    </location>
</feature>
<dbReference type="SUPFAM" id="SSF53098">
    <property type="entry name" value="Ribonuclease H-like"/>
    <property type="match status" value="1"/>
</dbReference>
<dbReference type="Proteomes" id="UP000237056">
    <property type="component" value="Unassembled WGS sequence"/>
</dbReference>
<evidence type="ECO:0000256" key="6">
    <source>
        <dbReference type="ARBA" id="ARBA00012180"/>
    </source>
</evidence>
<evidence type="ECO:0000259" key="17">
    <source>
        <dbReference type="PROSITE" id="PS51975"/>
    </source>
</evidence>
<evidence type="ECO:0000313" key="19">
    <source>
        <dbReference type="Proteomes" id="UP000237056"/>
    </source>
</evidence>
<evidence type="ECO:0000256" key="16">
    <source>
        <dbReference type="RuleBase" id="RU003515"/>
    </source>
</evidence>
<evidence type="ECO:0000256" key="2">
    <source>
        <dbReference type="ARBA" id="ARBA00001946"/>
    </source>
</evidence>
<dbReference type="OrthoDB" id="9803420at2"/>
<dbReference type="PANTHER" id="PTHR10954">
    <property type="entry name" value="RIBONUCLEASE H2 SUBUNIT A"/>
    <property type="match status" value="1"/>
</dbReference>
<dbReference type="GO" id="GO:0043137">
    <property type="term" value="P:DNA replication, removal of RNA primer"/>
    <property type="evidence" value="ECO:0007669"/>
    <property type="project" value="TreeGrafter"/>
</dbReference>
<evidence type="ECO:0000256" key="4">
    <source>
        <dbReference type="ARBA" id="ARBA00004496"/>
    </source>
</evidence>
<feature type="binding site" evidence="14 15">
    <location>
        <position position="16"/>
    </location>
    <ligand>
        <name>a divalent metal cation</name>
        <dbReference type="ChEBI" id="CHEBI:60240"/>
    </ligand>
</feature>
<keyword evidence="11 14" id="KW-0255">Endonuclease</keyword>
<evidence type="ECO:0000256" key="11">
    <source>
        <dbReference type="ARBA" id="ARBA00022759"/>
    </source>
</evidence>
<evidence type="ECO:0000256" key="9">
    <source>
        <dbReference type="ARBA" id="ARBA00022722"/>
    </source>
</evidence>
<keyword evidence="13 14" id="KW-0464">Manganese</keyword>
<dbReference type="InterPro" id="IPR036397">
    <property type="entry name" value="RNaseH_sf"/>
</dbReference>
<comment type="similarity">
    <text evidence="5 14 16">Belongs to the RNase HII family.</text>
</comment>
<evidence type="ECO:0000256" key="15">
    <source>
        <dbReference type="PROSITE-ProRule" id="PRU01319"/>
    </source>
</evidence>
<keyword evidence="12 14" id="KW-0378">Hydrolase</keyword>
<organism evidence="18 19">
    <name type="scientific">Flavobacterium croceum DSM 17960</name>
    <dbReference type="NCBI Taxonomy" id="1121886"/>
    <lineage>
        <taxon>Bacteria</taxon>
        <taxon>Pseudomonadati</taxon>
        <taxon>Bacteroidota</taxon>
        <taxon>Flavobacteriia</taxon>
        <taxon>Flavobacteriales</taxon>
        <taxon>Flavobacteriaceae</taxon>
        <taxon>Flavobacterium</taxon>
    </lineage>
</organism>
<dbReference type="EMBL" id="PQNY01000003">
    <property type="protein sequence ID" value="POS02507.1"/>
    <property type="molecule type" value="Genomic_DNA"/>
</dbReference>
<dbReference type="NCBIfam" id="NF000595">
    <property type="entry name" value="PRK00015.1-3"/>
    <property type="match status" value="1"/>
</dbReference>
<dbReference type="GO" id="GO:0005737">
    <property type="term" value="C:cytoplasm"/>
    <property type="evidence" value="ECO:0007669"/>
    <property type="project" value="UniProtKB-SubCell"/>
</dbReference>
<dbReference type="InterPro" id="IPR001352">
    <property type="entry name" value="RNase_HII/HIII"/>
</dbReference>
<keyword evidence="9 14" id="KW-0540">Nuclease</keyword>
<sequence length="231" mass="26687">MLNIQYSTFEKECGTDEAGRGCLAGPVTAAAVLNPLCFKNDLVDSKILDLWNKLNDSKQLSEKIRFDLRPYIEQFALSFAVTHIYNDEIDEINILNASMKAMQESILKLTHKPDFIIVDGNRGIYSKLGTLKNKSGKIFTQEEIDYLKPIPNQSIIKGDSKYLSIAAASVLAKTYRDEYMDMIHEEYPMYNWKKNKGYPTKEHREAIRKYGVTKYHRLSFRLLPEQLELQF</sequence>